<dbReference type="PaxDb" id="4097-A0A1S4ARZ3"/>
<evidence type="ECO:0000313" key="1">
    <source>
        <dbReference type="Proteomes" id="UP000790787"/>
    </source>
</evidence>
<dbReference type="InterPro" id="IPR040283">
    <property type="entry name" value="DDB_G0292058-like"/>
</dbReference>
<keyword evidence="1" id="KW-1185">Reference proteome</keyword>
<reference evidence="1" key="1">
    <citation type="journal article" date="2014" name="Nat. Commun.">
        <title>The tobacco genome sequence and its comparison with those of tomato and potato.</title>
        <authorList>
            <person name="Sierro N."/>
            <person name="Battey J.N."/>
            <person name="Ouadi S."/>
            <person name="Bakaher N."/>
            <person name="Bovet L."/>
            <person name="Willig A."/>
            <person name="Goepfert S."/>
            <person name="Peitsch M.C."/>
            <person name="Ivanov N.V."/>
        </authorList>
    </citation>
    <scope>NUCLEOTIDE SEQUENCE [LARGE SCALE GENOMIC DNA]</scope>
</reference>
<dbReference type="OMA" id="EYRYRPQ"/>
<dbReference type="RefSeq" id="XP_016479516.2">
    <property type="nucleotide sequence ID" value="XM_016624030.2"/>
</dbReference>
<gene>
    <name evidence="2" type="primary">LOC107800796</name>
</gene>
<dbReference type="PANTHER" id="PTHR31414">
    <property type="entry name" value="TRANSMEMBRANE PROTEIN DDB_G0292058"/>
    <property type="match status" value="1"/>
</dbReference>
<dbReference type="KEGG" id="nta:107800796"/>
<dbReference type="OrthoDB" id="1922814at2759"/>
<organism evidence="1 2">
    <name type="scientific">Nicotiana tabacum</name>
    <name type="common">Common tobacco</name>
    <dbReference type="NCBI Taxonomy" id="4097"/>
    <lineage>
        <taxon>Eukaryota</taxon>
        <taxon>Viridiplantae</taxon>
        <taxon>Streptophyta</taxon>
        <taxon>Embryophyta</taxon>
        <taxon>Tracheophyta</taxon>
        <taxon>Spermatophyta</taxon>
        <taxon>Magnoliopsida</taxon>
        <taxon>eudicotyledons</taxon>
        <taxon>Gunneridae</taxon>
        <taxon>Pentapetalae</taxon>
        <taxon>asterids</taxon>
        <taxon>lamiids</taxon>
        <taxon>Solanales</taxon>
        <taxon>Solanaceae</taxon>
        <taxon>Nicotianoideae</taxon>
        <taxon>Nicotianeae</taxon>
        <taxon>Nicotiana</taxon>
    </lineage>
</organism>
<dbReference type="STRING" id="4097.A0A1S4ARZ3"/>
<dbReference type="Proteomes" id="UP000790787">
    <property type="component" value="Chromosome 5"/>
</dbReference>
<evidence type="ECO:0000313" key="2">
    <source>
        <dbReference type="RefSeq" id="XP_016479516.2"/>
    </source>
</evidence>
<name>A0A1S4ASF0_TOBAC</name>
<proteinExistence type="predicted"/>
<dbReference type="PANTHER" id="PTHR31414:SF18">
    <property type="entry name" value="TRANSMEMBRANE PROTEIN-RELATED"/>
    <property type="match status" value="1"/>
</dbReference>
<sequence length="528" mass="59111">MEWMQRRKVGLSLLLVVILISFNLSSLDGQIIKPEKKLVEIENESGSIQQSDDTVRIDPLDNFKKYRGGYDITEKHYWSSTIFTGIYGYAIAVVWLLFGLGYGLFLLASILCCKRKNRKLKKRSTCHSEHYYRCLILSAIFLTILAITATGLVLGGNEKFHSRTDTVVDIIIDTADGASETIYTTTEAMKEMNNGLEGTDLGKEAADFLIPTSQSLDRQADDIHREARKNRRLIEKLLKIVYIVTTVVISLNLVAVISLSVFGILKFRRTLKLLITLCWIFTTLCWFLFGIYYFLDNFAGDTCTALENFQTDPYNSSLSSILPCDELVSAESVLYDVSEGVHRIVNEVNQRLSTDYGNVAQICNPFSGPPEYNYQPRNCSSTTIRIGDLPGFLRMLTCTDPNCKGGVMVSPRDFNNVEAYTIALQKILDVYPGMENLTQCDTVFNAFDDIIDKHCKPLKKSAHLVWGGLVFLSVVMVALVLVWSFEARHEGNHHNLDTSVKPHSATADMLELGTAKEANTGSNSISAM</sequence>
<accession>A0A1S4ASF0</accession>
<reference evidence="2" key="2">
    <citation type="submission" date="2025-08" db="UniProtKB">
        <authorList>
            <consortium name="RefSeq"/>
        </authorList>
    </citation>
    <scope>IDENTIFICATION</scope>
    <source>
        <tissue evidence="2">Leaf</tissue>
    </source>
</reference>
<protein>
    <submittedName>
        <fullName evidence="2">Uncharacterized protein LOC107800796</fullName>
    </submittedName>
</protein>